<keyword evidence="1" id="KW-0812">Transmembrane</keyword>
<organism evidence="2 3">
    <name type="scientific">Pseudoleptotrichia goodfellowii</name>
    <dbReference type="NCBI Taxonomy" id="157692"/>
    <lineage>
        <taxon>Bacteria</taxon>
        <taxon>Fusobacteriati</taxon>
        <taxon>Fusobacteriota</taxon>
        <taxon>Fusobacteriia</taxon>
        <taxon>Fusobacteriales</taxon>
        <taxon>Leptotrichiaceae</taxon>
        <taxon>Pseudoleptotrichia</taxon>
    </lineage>
</organism>
<sequence>MKQLINNPFFYSCIVFTLLFSTCLTPGIIAIILLIKQNIRKKTNGAFHIENGFLYTHEIISKKIFISEIKNIKIDYSIFRGRKYIIRITTIHNKTAGIMITHNIDDEFKRFKKELKENGYEIKDN</sequence>
<dbReference type="STRING" id="714315.GCA_000516535_00116"/>
<gene>
    <name evidence="2" type="ORF">JCM16774_0108</name>
</gene>
<dbReference type="EMBL" id="AP019822">
    <property type="protein sequence ID" value="BBM35201.1"/>
    <property type="molecule type" value="Genomic_DNA"/>
</dbReference>
<dbReference type="Proteomes" id="UP000321606">
    <property type="component" value="Chromosome"/>
</dbReference>
<accession>A0A510J9W5</accession>
<dbReference type="AlphaFoldDB" id="A0A510J9W5"/>
<protein>
    <submittedName>
        <fullName evidence="2">Uncharacterized protein</fullName>
    </submittedName>
</protein>
<evidence type="ECO:0000313" key="3">
    <source>
        <dbReference type="Proteomes" id="UP000321606"/>
    </source>
</evidence>
<keyword evidence="1" id="KW-0472">Membrane</keyword>
<feature type="transmembrane region" description="Helical" evidence="1">
    <location>
        <begin position="14"/>
        <end position="35"/>
    </location>
</feature>
<proteinExistence type="predicted"/>
<evidence type="ECO:0000256" key="1">
    <source>
        <dbReference type="SAM" id="Phobius"/>
    </source>
</evidence>
<keyword evidence="1" id="KW-1133">Transmembrane helix</keyword>
<dbReference type="KEGG" id="lgo:JCM16774_0108"/>
<name>A0A510J9W5_9FUSO</name>
<reference evidence="2 3" key="1">
    <citation type="submission" date="2019-07" db="EMBL/GenBank/DDBJ databases">
        <title>Complete Genome Sequence of Leptotrichia goodfellowii Strain JCM 16774.</title>
        <authorList>
            <person name="Watanabe S."/>
            <person name="Cui L."/>
        </authorList>
    </citation>
    <scope>NUCLEOTIDE SEQUENCE [LARGE SCALE GENOMIC DNA]</scope>
    <source>
        <strain evidence="2 3">JCM16774</strain>
    </source>
</reference>
<evidence type="ECO:0000313" key="2">
    <source>
        <dbReference type="EMBL" id="BBM35201.1"/>
    </source>
</evidence>